<keyword evidence="16" id="KW-0175">Coiled coil</keyword>
<evidence type="ECO:0000256" key="2">
    <source>
        <dbReference type="ARBA" id="ARBA00007025"/>
    </source>
</evidence>
<evidence type="ECO:0000313" key="21">
    <source>
        <dbReference type="EMBL" id="QLL30428.1"/>
    </source>
</evidence>
<dbReference type="PANTHER" id="PTHR45685:SF2">
    <property type="entry name" value="CHROMATIN-REMODELING ATPASE INO80"/>
    <property type="match status" value="1"/>
</dbReference>
<feature type="region of interest" description="Disordered" evidence="17">
    <location>
        <begin position="374"/>
        <end position="418"/>
    </location>
</feature>
<comment type="catalytic activity">
    <reaction evidence="14 15">
        <text>ATP + H2O = ADP + phosphate + H(+)</text>
        <dbReference type="Rhea" id="RHEA:13065"/>
        <dbReference type="ChEBI" id="CHEBI:15377"/>
        <dbReference type="ChEBI" id="CHEBI:15378"/>
        <dbReference type="ChEBI" id="CHEBI:30616"/>
        <dbReference type="ChEBI" id="CHEBI:43474"/>
        <dbReference type="ChEBI" id="CHEBI:456216"/>
    </reaction>
</comment>
<organism evidence="21 22">
    <name type="scientific">Torulaspora globosa</name>
    <dbReference type="NCBI Taxonomy" id="48254"/>
    <lineage>
        <taxon>Eukaryota</taxon>
        <taxon>Fungi</taxon>
        <taxon>Dikarya</taxon>
        <taxon>Ascomycota</taxon>
        <taxon>Saccharomycotina</taxon>
        <taxon>Saccharomycetes</taxon>
        <taxon>Saccharomycetales</taxon>
        <taxon>Saccharomycetaceae</taxon>
        <taxon>Torulaspora</taxon>
    </lineage>
</organism>
<evidence type="ECO:0000259" key="18">
    <source>
        <dbReference type="PROSITE" id="PS51192"/>
    </source>
</evidence>
<evidence type="ECO:0000256" key="15">
    <source>
        <dbReference type="RuleBase" id="RU368001"/>
    </source>
</evidence>
<evidence type="ECO:0000256" key="14">
    <source>
        <dbReference type="ARBA" id="ARBA00049360"/>
    </source>
</evidence>
<evidence type="ECO:0000256" key="9">
    <source>
        <dbReference type="ARBA" id="ARBA00023125"/>
    </source>
</evidence>
<dbReference type="KEGG" id="tgb:HG536_0A02450"/>
<feature type="coiled-coil region" evidence="16">
    <location>
        <begin position="519"/>
        <end position="553"/>
    </location>
</feature>
<dbReference type="SMART" id="SM00490">
    <property type="entry name" value="HELICc"/>
    <property type="match status" value="1"/>
</dbReference>
<name>A0A7G3ZA92_9SACH</name>
<sequence>MSLASLLNKEDRDTPSVASREPVMNGNVSKDDRLKAYFLRELNENFKRLGQRDLLEQQYQDWKFINLQEFELISEWNNQSKEWGNSDASFEQLYREMQTIRDEWDQYDRYKKNKLSLIRELDVANGTNGVEVAEVPSRAKQRRSVKQVTARPQTPPPPSPPPQVERRPQFTTPVRRKRKLDQEEPVQDVVEDQHPKKELDDGSEDIEDDLAEQEESQSDEVDETGDQEADHDSEDLKESEQEELALDGEESSSDEQLDTETAEVEVEVPANFDDDENDKDFSPDDDVKSITSSKKDKSVNMESDRTRIVRELVKMCNKNRNFKAKKRKFTNANVTEYNPLDKKLVVRITLKQLHVRKLKKAINEAKRAAAMEEAAKEKAENPDFEALSPSGKRRKLLPGANGDLPDGSSLTSSPTKHGLPTYGLKMTAKEARAIQRHYDNTLFTIWKDMARKDSAKVARLVQQIQSIRAANFKKTSSLCAREARKWQFRNFKQVKDFQTRARRGIREMSNFWKKNEREERDFKKKAEREAMELARKEEEARENKRQAKKLNFLLTQTELYSHFIGRKIKTNELEGNMADHQLSQPGSMMSGMSGHDKIDLDNMIANKNEFHNIDFDNEDDEQLRIRAAQNASNALAETRAKTKEFDDDANGEELNFQNPTSLGEISIEQPKILACTLKEYQLKGLNWLANLYDQGINGILADEMGLGKTVQSISVLAHLAEKYNIWGPFLVVTPASTLHNWVNEIAKFVPQFKILPYWGNANDRKVLRRFWDRKNFRYGKDSPFHVMITSYQMVVSDVAYLQKMKWQYMILDEAQAIKSSQSSRWKNLLSFHCRNRLLLTGTPIQNSMQELWALLHFIMPSLFDSHDEFNEWFSRDIESHAEANTKLNQQQLRRLHMILKPFMLRRVKKNVQSELGDKIEIDLLCDLTQRQAKLYQVLKSQVSTAYDAIENAAGSDEASSDQSLINTVMQFRKVCNHPDLFERADISSPFCFSEFGQTAALIKSDELAEVMYSSTNPIKYHLPRLIYEDLILPNYHNNIASFAKLVNYTMNIFSLADNQELCEELSHITGLELSQFSRIAHESIVNRAMRFYTEKDMMKGNQSIAFGDDEIRSDIRDLRIPERITRLEKLSNMTTGGVLQSLLNIKEKVYEDQYFGSMRPASCPAASAPPISIEVLGSSHVVNELNRELFDPTISQALSEISPVTQYNMHIEKGIPIDNFPASALYPDSLNKYFSSHISMPSMDRFITESAKLKKLDELLVQLKKDGHRVLIYFQMTRMMDLMEEYLTYRRYKHIRLDGSSKLEDRRDLVHDWQTRPELFVFLLSTRAGGLGINLTAADTVIFYDSDWNPTIDSQAMDRAHRLGQTRQVTVYRLLVKGTIEERMRDRAKQKEHVQQVVMEGKMQEKKVQTVETNVEELNTKLKQ</sequence>
<evidence type="ECO:0000256" key="5">
    <source>
        <dbReference type="ARBA" id="ARBA00022763"/>
    </source>
</evidence>
<comment type="subunit">
    <text evidence="15">Component of the INO80 chromatin-remodeling complex.</text>
</comment>
<dbReference type="InterPro" id="IPR000330">
    <property type="entry name" value="SNF2_N"/>
</dbReference>
<dbReference type="GO" id="GO:0005524">
    <property type="term" value="F:ATP binding"/>
    <property type="evidence" value="ECO:0007669"/>
    <property type="project" value="UniProtKB-UniRule"/>
</dbReference>
<evidence type="ECO:0000256" key="8">
    <source>
        <dbReference type="ARBA" id="ARBA00023015"/>
    </source>
</evidence>
<dbReference type="InterPro" id="IPR031047">
    <property type="entry name" value="DEXQc_INO80"/>
</dbReference>
<comment type="domain">
    <text evidence="15">The DBINO region is involved in binding to DNA.</text>
</comment>
<dbReference type="SUPFAM" id="SSF52540">
    <property type="entry name" value="P-loop containing nucleoside triphosphate hydrolases"/>
    <property type="match status" value="2"/>
</dbReference>
<dbReference type="InterPro" id="IPR038718">
    <property type="entry name" value="SNF2-like_sf"/>
</dbReference>
<dbReference type="InterPro" id="IPR050520">
    <property type="entry name" value="INO80/SWR1_helicase"/>
</dbReference>
<dbReference type="GeneID" id="59323525"/>
<keyword evidence="11" id="KW-0804">Transcription</keyword>
<feature type="region of interest" description="Disordered" evidence="17">
    <location>
        <begin position="1"/>
        <end position="27"/>
    </location>
</feature>
<dbReference type="PANTHER" id="PTHR45685">
    <property type="entry name" value="HELICASE SRCAP-RELATED"/>
    <property type="match status" value="1"/>
</dbReference>
<evidence type="ECO:0000256" key="4">
    <source>
        <dbReference type="ARBA" id="ARBA00022741"/>
    </source>
</evidence>
<dbReference type="Pfam" id="PF00176">
    <property type="entry name" value="SNF2-rel_dom"/>
    <property type="match status" value="1"/>
</dbReference>
<dbReference type="EMBL" id="CP059246">
    <property type="protein sequence ID" value="QLL30428.1"/>
    <property type="molecule type" value="Genomic_DNA"/>
</dbReference>
<dbReference type="Gene3D" id="3.40.50.300">
    <property type="entry name" value="P-loop containing nucleotide triphosphate hydrolases"/>
    <property type="match status" value="2"/>
</dbReference>
<dbReference type="Proteomes" id="UP000515788">
    <property type="component" value="Chromosome 1"/>
</dbReference>
<comment type="subcellular location">
    <subcellularLocation>
        <location evidence="1 15">Nucleus</location>
    </subcellularLocation>
</comment>
<dbReference type="GO" id="GO:0040029">
    <property type="term" value="P:epigenetic regulation of gene expression"/>
    <property type="evidence" value="ECO:0007669"/>
    <property type="project" value="UniProtKB-ARBA"/>
</dbReference>
<keyword evidence="22" id="KW-1185">Reference proteome</keyword>
<dbReference type="InterPro" id="IPR001650">
    <property type="entry name" value="Helicase_C-like"/>
</dbReference>
<dbReference type="PROSITE" id="PS51413">
    <property type="entry name" value="DBINO"/>
    <property type="match status" value="1"/>
</dbReference>
<dbReference type="InterPro" id="IPR020838">
    <property type="entry name" value="DBINO"/>
</dbReference>
<dbReference type="GO" id="GO:0051276">
    <property type="term" value="P:chromosome organization"/>
    <property type="evidence" value="ECO:0007669"/>
    <property type="project" value="UniProtKB-ARBA"/>
</dbReference>
<dbReference type="GO" id="GO:0006366">
    <property type="term" value="P:transcription by RNA polymerase II"/>
    <property type="evidence" value="ECO:0007669"/>
    <property type="project" value="UniProtKB-ARBA"/>
</dbReference>
<keyword evidence="8" id="KW-0805">Transcription regulation</keyword>
<keyword evidence="10" id="KW-0010">Activator</keyword>
<comment type="function">
    <text evidence="15">ATPase component of the INO80 complex which remodels chromatin by shifting nucleosomes and is involved in DNA repair.</text>
</comment>
<dbReference type="Gene3D" id="3.40.50.10810">
    <property type="entry name" value="Tandem AAA-ATPase domain"/>
    <property type="match status" value="1"/>
</dbReference>
<dbReference type="GO" id="GO:0031011">
    <property type="term" value="C:Ino80 complex"/>
    <property type="evidence" value="ECO:0007669"/>
    <property type="project" value="UniProtKB-UniRule"/>
</dbReference>
<dbReference type="FunFam" id="3.40.50.300:FF:001269">
    <property type="entry name" value="SNF2 family helicase/ATPase"/>
    <property type="match status" value="1"/>
</dbReference>
<evidence type="ECO:0000256" key="7">
    <source>
        <dbReference type="ARBA" id="ARBA00022840"/>
    </source>
</evidence>
<dbReference type="OrthoDB" id="372624at2759"/>
<accession>A0A7G3ZA92</accession>
<evidence type="ECO:0000259" key="20">
    <source>
        <dbReference type="PROSITE" id="PS51413"/>
    </source>
</evidence>
<dbReference type="Pfam" id="PF13892">
    <property type="entry name" value="DBINO"/>
    <property type="match status" value="1"/>
</dbReference>
<feature type="compositionally biased region" description="Basic and acidic residues" evidence="17">
    <location>
        <begin position="191"/>
        <end position="200"/>
    </location>
</feature>
<keyword evidence="9 15" id="KW-0238">DNA-binding</keyword>
<dbReference type="InterPro" id="IPR049730">
    <property type="entry name" value="SNF2/RAD54-like_C"/>
</dbReference>
<evidence type="ECO:0000259" key="19">
    <source>
        <dbReference type="PROSITE" id="PS51194"/>
    </source>
</evidence>
<evidence type="ECO:0000256" key="11">
    <source>
        <dbReference type="ARBA" id="ARBA00023163"/>
    </source>
</evidence>
<dbReference type="GO" id="GO:0006281">
    <property type="term" value="P:DNA repair"/>
    <property type="evidence" value="ECO:0007669"/>
    <property type="project" value="UniProtKB-UniRule"/>
</dbReference>
<dbReference type="SMART" id="SM00487">
    <property type="entry name" value="DEXDc"/>
    <property type="match status" value="1"/>
</dbReference>
<dbReference type="GO" id="GO:0010557">
    <property type="term" value="P:positive regulation of macromolecule biosynthetic process"/>
    <property type="evidence" value="ECO:0007669"/>
    <property type="project" value="UniProtKB-ARBA"/>
</dbReference>
<dbReference type="PROSITE" id="PS51194">
    <property type="entry name" value="HELICASE_CTER"/>
    <property type="match status" value="1"/>
</dbReference>
<keyword evidence="7 15" id="KW-0067">ATP-binding</keyword>
<evidence type="ECO:0000256" key="16">
    <source>
        <dbReference type="SAM" id="Coils"/>
    </source>
</evidence>
<keyword evidence="12 15" id="KW-0234">DNA repair</keyword>
<dbReference type="PROSITE" id="PS51192">
    <property type="entry name" value="HELICASE_ATP_BIND_1"/>
    <property type="match status" value="1"/>
</dbReference>
<dbReference type="RefSeq" id="XP_037137103.1">
    <property type="nucleotide sequence ID" value="XM_037281208.1"/>
</dbReference>
<keyword evidence="6 15" id="KW-0378">Hydrolase</keyword>
<evidence type="ECO:0000256" key="17">
    <source>
        <dbReference type="SAM" id="MobiDB-lite"/>
    </source>
</evidence>
<evidence type="ECO:0000256" key="6">
    <source>
        <dbReference type="ARBA" id="ARBA00022801"/>
    </source>
</evidence>
<dbReference type="GO" id="GO:0003677">
    <property type="term" value="F:DNA binding"/>
    <property type="evidence" value="ECO:0007669"/>
    <property type="project" value="UniProtKB-UniRule"/>
</dbReference>
<feature type="compositionally biased region" description="Pro residues" evidence="17">
    <location>
        <begin position="153"/>
        <end position="163"/>
    </location>
</feature>
<evidence type="ECO:0000313" key="22">
    <source>
        <dbReference type="Proteomes" id="UP000515788"/>
    </source>
</evidence>
<keyword evidence="13" id="KW-0539">Nucleus</keyword>
<gene>
    <name evidence="21" type="ORF">HG536_0A02450</name>
</gene>
<feature type="compositionally biased region" description="Basic and acidic residues" evidence="17">
    <location>
        <begin position="228"/>
        <end position="239"/>
    </location>
</feature>
<dbReference type="CDD" id="cd18002">
    <property type="entry name" value="DEXQc_INO80"/>
    <property type="match status" value="1"/>
</dbReference>
<dbReference type="CDD" id="cd18793">
    <property type="entry name" value="SF2_C_SNF"/>
    <property type="match status" value="1"/>
</dbReference>
<feature type="compositionally biased region" description="Acidic residues" evidence="17">
    <location>
        <begin position="240"/>
        <end position="278"/>
    </location>
</feature>
<feature type="domain" description="Helicase ATP-binding" evidence="18">
    <location>
        <begin position="689"/>
        <end position="861"/>
    </location>
</feature>
<feature type="domain" description="DBINO" evidence="20">
    <location>
        <begin position="445"/>
        <end position="570"/>
    </location>
</feature>
<keyword evidence="5 15" id="KW-0227">DNA damage</keyword>
<evidence type="ECO:0000256" key="12">
    <source>
        <dbReference type="ARBA" id="ARBA00023204"/>
    </source>
</evidence>
<feature type="domain" description="Helicase C-terminal" evidence="19">
    <location>
        <begin position="1255"/>
        <end position="1419"/>
    </location>
</feature>
<keyword evidence="4" id="KW-0547">Nucleotide-binding</keyword>
<dbReference type="GO" id="GO:0140658">
    <property type="term" value="F:ATP-dependent chromatin remodeler activity"/>
    <property type="evidence" value="ECO:0007669"/>
    <property type="project" value="InterPro"/>
</dbReference>
<comment type="similarity">
    <text evidence="2 15">Belongs to the SNF2/RAD54 helicase family.</text>
</comment>
<dbReference type="InterPro" id="IPR014001">
    <property type="entry name" value="Helicase_ATP-bd"/>
</dbReference>
<protein>
    <recommendedName>
        <fullName evidence="3 15">Chromatin-remodeling ATPase INO80</fullName>
        <ecNumber evidence="15">3.6.4.-</ecNumber>
    </recommendedName>
</protein>
<evidence type="ECO:0000256" key="10">
    <source>
        <dbReference type="ARBA" id="ARBA00023159"/>
    </source>
</evidence>
<evidence type="ECO:0000256" key="3">
    <source>
        <dbReference type="ARBA" id="ARBA00019805"/>
    </source>
</evidence>
<feature type="region of interest" description="Disordered" evidence="17">
    <location>
        <begin position="132"/>
        <end position="301"/>
    </location>
</feature>
<feature type="compositionally biased region" description="Basic and acidic residues" evidence="17">
    <location>
        <begin position="279"/>
        <end position="301"/>
    </location>
</feature>
<dbReference type="GO" id="GO:0016887">
    <property type="term" value="F:ATP hydrolysis activity"/>
    <property type="evidence" value="ECO:0007669"/>
    <property type="project" value="TreeGrafter"/>
</dbReference>
<dbReference type="InterPro" id="IPR027417">
    <property type="entry name" value="P-loop_NTPase"/>
</dbReference>
<reference evidence="21 22" key="1">
    <citation type="submission" date="2020-06" db="EMBL/GenBank/DDBJ databases">
        <title>The yeast mating-type switching endonuclease HO is a domesticated member of an unorthodox homing genetic element family.</title>
        <authorList>
            <person name="Coughlan A.Y."/>
            <person name="Lombardi L."/>
            <person name="Braun-Galleani S."/>
            <person name="Martos A.R."/>
            <person name="Galeote V."/>
            <person name="Bigey F."/>
            <person name="Dequin S."/>
            <person name="Byrne K.P."/>
            <person name="Wolfe K.H."/>
        </authorList>
    </citation>
    <scope>NUCLEOTIDE SEQUENCE [LARGE SCALE GENOMIC DNA]</scope>
    <source>
        <strain evidence="21 22">CBS764</strain>
    </source>
</reference>
<evidence type="ECO:0000256" key="1">
    <source>
        <dbReference type="ARBA" id="ARBA00004123"/>
    </source>
</evidence>
<proteinExistence type="inferred from homology"/>
<dbReference type="Pfam" id="PF00271">
    <property type="entry name" value="Helicase_C"/>
    <property type="match status" value="1"/>
</dbReference>
<dbReference type="EC" id="3.6.4.-" evidence="15"/>
<dbReference type="FunFam" id="3.40.50.10810:FF:000022">
    <property type="entry name" value="Blast:Putative DNA helicase Ino80"/>
    <property type="match status" value="1"/>
</dbReference>
<feature type="compositionally biased region" description="Acidic residues" evidence="17">
    <location>
        <begin position="201"/>
        <end position="227"/>
    </location>
</feature>
<evidence type="ECO:0000256" key="13">
    <source>
        <dbReference type="ARBA" id="ARBA00023242"/>
    </source>
</evidence>
<dbReference type="GO" id="GO:0042393">
    <property type="term" value="F:histone binding"/>
    <property type="evidence" value="ECO:0007669"/>
    <property type="project" value="TreeGrafter"/>
</dbReference>